<dbReference type="AlphaFoldDB" id="A0A6J4PYK5"/>
<evidence type="ECO:0000256" key="1">
    <source>
        <dbReference type="SAM" id="Phobius"/>
    </source>
</evidence>
<name>A0A6J4PYK5_9BACT</name>
<gene>
    <name evidence="2" type="ORF">AVDCRST_MAG74-3484</name>
</gene>
<feature type="transmembrane region" description="Helical" evidence="1">
    <location>
        <begin position="15"/>
        <end position="36"/>
    </location>
</feature>
<keyword evidence="1" id="KW-0812">Transmembrane</keyword>
<protein>
    <submittedName>
        <fullName evidence="2">Uncharacterized protein</fullName>
    </submittedName>
</protein>
<proteinExistence type="predicted"/>
<reference evidence="2" key="1">
    <citation type="submission" date="2020-02" db="EMBL/GenBank/DDBJ databases">
        <authorList>
            <person name="Meier V. D."/>
        </authorList>
    </citation>
    <scope>NUCLEOTIDE SEQUENCE</scope>
    <source>
        <strain evidence="2">AVDCRST_MAG74</strain>
    </source>
</reference>
<sequence>MSVAALTKPLPELELFLPPLLFLAGAAFFAGADLAVDFEPEFAVLLDVVDFDPEPDDLLAVDLEAEPDDLPAEVFVPVDLLAEVFDADEPEEDLAAPDLAAGFADDLLAVVLEPVFGEPLVEVDFAPVFEPEDLFVEAARVGAAFLVDDAAALVVADFLFVVVVDFVELVADFLVGIFFSLKCFRTNFTKTGLKQTHERIFTRIVSMCQDIF</sequence>
<keyword evidence="1" id="KW-0472">Membrane</keyword>
<evidence type="ECO:0000313" key="2">
    <source>
        <dbReference type="EMBL" id="CAA9428023.1"/>
    </source>
</evidence>
<keyword evidence="1" id="KW-1133">Transmembrane helix</keyword>
<organism evidence="2">
    <name type="scientific">uncultured Pyrinomonadaceae bacterium</name>
    <dbReference type="NCBI Taxonomy" id="2283094"/>
    <lineage>
        <taxon>Bacteria</taxon>
        <taxon>Pseudomonadati</taxon>
        <taxon>Acidobacteriota</taxon>
        <taxon>Blastocatellia</taxon>
        <taxon>Blastocatellales</taxon>
        <taxon>Pyrinomonadaceae</taxon>
        <taxon>environmental samples</taxon>
    </lineage>
</organism>
<feature type="transmembrane region" description="Helical" evidence="1">
    <location>
        <begin position="158"/>
        <end position="181"/>
    </location>
</feature>
<accession>A0A6J4PYK5</accession>
<dbReference type="EMBL" id="CADCUR010000295">
    <property type="protein sequence ID" value="CAA9428023.1"/>
    <property type="molecule type" value="Genomic_DNA"/>
</dbReference>